<keyword evidence="5" id="KW-1185">Reference proteome</keyword>
<feature type="signal peptide" evidence="2">
    <location>
        <begin position="1"/>
        <end position="24"/>
    </location>
</feature>
<sequence>MGVFMQVGLAAIVGVALIPACAAADTISISTSAPGEMPVHEAAFDWSGFYAGVYGAARTNAPSEAQLGGGVQLGVNTQFEFYLLGAEVAVSGLAGGDLGSAAYGQILGRAGLVVADDLVVYAAGGYGISLDDTTKSNVLVGGGLEMALTDNVSVEARYLQSVPAEGNDSNSQFTIGANFHF</sequence>
<dbReference type="STRING" id="1293439.WH87_07225"/>
<feature type="domain" description="Outer membrane protein beta-barrel" evidence="3">
    <location>
        <begin position="43"/>
        <end position="181"/>
    </location>
</feature>
<dbReference type="InterPro" id="IPR027385">
    <property type="entry name" value="Beta-barrel_OMP"/>
</dbReference>
<reference evidence="4 5" key="1">
    <citation type="submission" date="2015-03" db="EMBL/GenBank/DDBJ databases">
        <authorList>
            <person name="Lepp D."/>
            <person name="Hassan Y.I."/>
            <person name="Li X.-Z."/>
            <person name="Zhou T."/>
        </authorList>
    </citation>
    <scope>NUCLEOTIDE SEQUENCE [LARGE SCALE GENOMIC DNA]</scope>
    <source>
        <strain evidence="4 5">E84</strain>
    </source>
</reference>
<dbReference type="InterPro" id="IPR011250">
    <property type="entry name" value="OMP/PagP_B-barrel"/>
</dbReference>
<dbReference type="EMBL" id="LANJ01000012">
    <property type="protein sequence ID" value="KKC38712.1"/>
    <property type="molecule type" value="Genomic_DNA"/>
</dbReference>
<dbReference type="Pfam" id="PF13505">
    <property type="entry name" value="OMP_b-brl"/>
    <property type="match status" value="1"/>
</dbReference>
<dbReference type="SUPFAM" id="SSF56925">
    <property type="entry name" value="OMPA-like"/>
    <property type="match status" value="1"/>
</dbReference>
<dbReference type="AlphaFoldDB" id="A0A0F5QCJ3"/>
<accession>A0A0F5QCJ3</accession>
<dbReference type="OrthoDB" id="7960449at2"/>
<protein>
    <recommendedName>
        <fullName evidence="3">Outer membrane protein beta-barrel domain-containing protein</fullName>
    </recommendedName>
</protein>
<dbReference type="Gene3D" id="2.40.160.20">
    <property type="match status" value="1"/>
</dbReference>
<evidence type="ECO:0000256" key="2">
    <source>
        <dbReference type="SAM" id="SignalP"/>
    </source>
</evidence>
<dbReference type="PATRIC" id="fig|1293439.3.peg.1018"/>
<dbReference type="RefSeq" id="WP_046140227.1">
    <property type="nucleotide sequence ID" value="NZ_LANJ01000012.1"/>
</dbReference>
<name>A0A0F5QCJ3_9HYPH</name>
<evidence type="ECO:0000259" key="3">
    <source>
        <dbReference type="Pfam" id="PF13505"/>
    </source>
</evidence>
<gene>
    <name evidence="4" type="ORF">WH87_07225</name>
</gene>
<evidence type="ECO:0000256" key="1">
    <source>
        <dbReference type="ARBA" id="ARBA00022729"/>
    </source>
</evidence>
<proteinExistence type="predicted"/>
<keyword evidence="1 2" id="KW-0732">Signal</keyword>
<evidence type="ECO:0000313" key="4">
    <source>
        <dbReference type="EMBL" id="KKC38712.1"/>
    </source>
</evidence>
<comment type="caution">
    <text evidence="4">The sequence shown here is derived from an EMBL/GenBank/DDBJ whole genome shotgun (WGS) entry which is preliminary data.</text>
</comment>
<evidence type="ECO:0000313" key="5">
    <source>
        <dbReference type="Proteomes" id="UP000033411"/>
    </source>
</evidence>
<feature type="chain" id="PRO_5002494430" description="Outer membrane protein beta-barrel domain-containing protein" evidence="2">
    <location>
        <begin position="25"/>
        <end position="181"/>
    </location>
</feature>
<dbReference type="Proteomes" id="UP000033411">
    <property type="component" value="Unassembled WGS sequence"/>
</dbReference>
<organism evidence="4 5">
    <name type="scientific">Devosia epidermidihirudinis</name>
    <dbReference type="NCBI Taxonomy" id="1293439"/>
    <lineage>
        <taxon>Bacteria</taxon>
        <taxon>Pseudomonadati</taxon>
        <taxon>Pseudomonadota</taxon>
        <taxon>Alphaproteobacteria</taxon>
        <taxon>Hyphomicrobiales</taxon>
        <taxon>Devosiaceae</taxon>
        <taxon>Devosia</taxon>
    </lineage>
</organism>